<keyword evidence="8" id="KW-1185">Reference proteome</keyword>
<evidence type="ECO:0000256" key="4">
    <source>
        <dbReference type="ARBA" id="ARBA00022989"/>
    </source>
</evidence>
<dbReference type="GO" id="GO:0005886">
    <property type="term" value="C:plasma membrane"/>
    <property type="evidence" value="ECO:0007669"/>
    <property type="project" value="UniProtKB-SubCell"/>
</dbReference>
<feature type="transmembrane region" description="Helical" evidence="6">
    <location>
        <begin position="264"/>
        <end position="289"/>
    </location>
</feature>
<dbReference type="AlphaFoldDB" id="A0A3N1XSW6"/>
<organism evidence="7 8">
    <name type="scientific">Mobilisporobacter senegalensis</name>
    <dbReference type="NCBI Taxonomy" id="1329262"/>
    <lineage>
        <taxon>Bacteria</taxon>
        <taxon>Bacillati</taxon>
        <taxon>Bacillota</taxon>
        <taxon>Clostridia</taxon>
        <taxon>Lachnospirales</taxon>
        <taxon>Lachnospiraceae</taxon>
        <taxon>Mobilisporobacter</taxon>
    </lineage>
</organism>
<feature type="transmembrane region" description="Helical" evidence="6">
    <location>
        <begin position="407"/>
        <end position="428"/>
    </location>
</feature>
<comment type="subcellular location">
    <subcellularLocation>
        <location evidence="1">Cell membrane</location>
        <topology evidence="1">Multi-pass membrane protein</topology>
    </subcellularLocation>
</comment>
<dbReference type="Pfam" id="PF01943">
    <property type="entry name" value="Polysacc_synt"/>
    <property type="match status" value="1"/>
</dbReference>
<evidence type="ECO:0000256" key="5">
    <source>
        <dbReference type="ARBA" id="ARBA00023136"/>
    </source>
</evidence>
<feature type="transmembrane region" description="Helical" evidence="6">
    <location>
        <begin position="12"/>
        <end position="34"/>
    </location>
</feature>
<dbReference type="EMBL" id="RJVG01000003">
    <property type="protein sequence ID" value="ROR29241.1"/>
    <property type="molecule type" value="Genomic_DNA"/>
</dbReference>
<name>A0A3N1XSW6_9FIRM</name>
<reference evidence="7 8" key="1">
    <citation type="submission" date="2018-11" db="EMBL/GenBank/DDBJ databases">
        <title>Genomic Encyclopedia of Type Strains, Phase IV (KMG-IV): sequencing the most valuable type-strain genomes for metagenomic binning, comparative biology and taxonomic classification.</title>
        <authorList>
            <person name="Goeker M."/>
        </authorList>
    </citation>
    <scope>NUCLEOTIDE SEQUENCE [LARGE SCALE GENOMIC DNA]</scope>
    <source>
        <strain evidence="7 8">DSM 26537</strain>
    </source>
</reference>
<feature type="transmembrane region" description="Helical" evidence="6">
    <location>
        <begin position="380"/>
        <end position="401"/>
    </location>
</feature>
<proteinExistence type="predicted"/>
<accession>A0A3N1XSW6</accession>
<protein>
    <submittedName>
        <fullName evidence="7">O-antigen/teichoic acid export membrane protein</fullName>
    </submittedName>
</protein>
<feature type="transmembrane region" description="Helical" evidence="6">
    <location>
        <begin position="191"/>
        <end position="209"/>
    </location>
</feature>
<evidence type="ECO:0000313" key="7">
    <source>
        <dbReference type="EMBL" id="ROR29241.1"/>
    </source>
</evidence>
<dbReference type="PANTHER" id="PTHR30250:SF26">
    <property type="entry name" value="PSMA PROTEIN"/>
    <property type="match status" value="1"/>
</dbReference>
<evidence type="ECO:0000256" key="1">
    <source>
        <dbReference type="ARBA" id="ARBA00004651"/>
    </source>
</evidence>
<comment type="caution">
    <text evidence="7">The sequence shown here is derived from an EMBL/GenBank/DDBJ whole genome shotgun (WGS) entry which is preliminary data.</text>
</comment>
<evidence type="ECO:0000313" key="8">
    <source>
        <dbReference type="Proteomes" id="UP000273083"/>
    </source>
</evidence>
<feature type="transmembrane region" description="Helical" evidence="6">
    <location>
        <begin position="131"/>
        <end position="155"/>
    </location>
</feature>
<feature type="transmembrane region" description="Helical" evidence="6">
    <location>
        <begin position="346"/>
        <end position="373"/>
    </location>
</feature>
<feature type="transmembrane region" description="Helical" evidence="6">
    <location>
        <begin position="95"/>
        <end position="119"/>
    </location>
</feature>
<feature type="transmembrane region" description="Helical" evidence="6">
    <location>
        <begin position="46"/>
        <end position="65"/>
    </location>
</feature>
<gene>
    <name evidence="7" type="ORF">EDD66_103177</name>
</gene>
<dbReference type="InterPro" id="IPR050833">
    <property type="entry name" value="Poly_Biosynth_Transport"/>
</dbReference>
<dbReference type="PANTHER" id="PTHR30250">
    <property type="entry name" value="PST FAMILY PREDICTED COLANIC ACID TRANSPORTER"/>
    <property type="match status" value="1"/>
</dbReference>
<dbReference type="Proteomes" id="UP000273083">
    <property type="component" value="Unassembled WGS sequence"/>
</dbReference>
<feature type="transmembrane region" description="Helical" evidence="6">
    <location>
        <begin position="440"/>
        <end position="458"/>
    </location>
</feature>
<keyword evidence="3 6" id="KW-0812">Transmembrane</keyword>
<keyword evidence="2" id="KW-1003">Cell membrane</keyword>
<feature type="transmembrane region" description="Helical" evidence="6">
    <location>
        <begin position="230"/>
        <end position="248"/>
    </location>
</feature>
<evidence type="ECO:0000256" key="3">
    <source>
        <dbReference type="ARBA" id="ARBA00022692"/>
    </source>
</evidence>
<keyword evidence="5 6" id="KW-0472">Membrane</keyword>
<evidence type="ECO:0000256" key="2">
    <source>
        <dbReference type="ARBA" id="ARBA00022475"/>
    </source>
</evidence>
<keyword evidence="4 6" id="KW-1133">Transmembrane helix</keyword>
<dbReference type="InterPro" id="IPR002797">
    <property type="entry name" value="Polysacc_synth"/>
</dbReference>
<feature type="transmembrane region" description="Helical" evidence="6">
    <location>
        <begin position="464"/>
        <end position="486"/>
    </location>
</feature>
<feature type="transmembrane region" description="Helical" evidence="6">
    <location>
        <begin position="167"/>
        <end position="185"/>
    </location>
</feature>
<sequence>MNPMKNNETNQIKRGAVISYLAITVSLLSGLLYTPWMVKQIGVNDYGLYTLASSLISVFLIDFGISEAVSRFISKYNAEGDQNKVNDFLGLIYKLYILIDFVILTVLIILYFFIPMIYSELTSGEIEKFKIIFIITSTFSIISLPFVTLNGILTSYEKFITLKLCELIHKLLILTLMVGALMLGFKLYALVLVNAFAGIFLIFIKLLYIRRYLPVKVHFKFWDRTLLKEIFSFSVWATVISIANRFIFNITPSILGAVAGSEQIAIFGIASTLEGYAYIISGAINGMFLPKISRIITKNEDSGSVLPLMIKVGRFQYIIIGLIFVGFSIVGKEFVCLWMGDGFEAAYYGAILMMLPGVFRVPQQIASVTIIAMNKVKMQALVYVGVAILNVLLSTIFSSYFGTLGAAISICIVYFIRLIIMNVIYYKVLHINVFQFFKNCYADMAPPMVLTLLAGIFMNHLFPYYSITGFVMKGTFIVILYIILMWKLSLNHYEKSFIKIF</sequence>
<evidence type="ECO:0000256" key="6">
    <source>
        <dbReference type="SAM" id="Phobius"/>
    </source>
</evidence>